<gene>
    <name evidence="1" type="ORF">SAMN05216561_11437</name>
</gene>
<name>A0A1I3LNC6_9ACTN</name>
<dbReference type="EMBL" id="FOQG01000014">
    <property type="protein sequence ID" value="SFI86202.1"/>
    <property type="molecule type" value="Genomic_DNA"/>
</dbReference>
<dbReference type="AlphaFoldDB" id="A0A1I3LNC6"/>
<evidence type="ECO:0000313" key="1">
    <source>
        <dbReference type="EMBL" id="SFI86202.1"/>
    </source>
</evidence>
<dbReference type="STRING" id="1005945.SAMN05216561_11437"/>
<reference evidence="1 2" key="1">
    <citation type="submission" date="2016-10" db="EMBL/GenBank/DDBJ databases">
        <authorList>
            <person name="de Groot N.N."/>
        </authorList>
    </citation>
    <scope>NUCLEOTIDE SEQUENCE [LARGE SCALE GENOMIC DNA]</scope>
    <source>
        <strain evidence="1 2">CGMCC 1.11156</strain>
    </source>
</reference>
<sequence length="88" mass="9342">MRPTPIPDAEVWEGATRLVIAAPDGDLTNPDIAPVEALVDRGPSGARNLSVRCELEDDDLAKLAAGGTIWITFWGGMVPWSASVVDAR</sequence>
<protein>
    <submittedName>
        <fullName evidence="1">Uncharacterized protein</fullName>
    </submittedName>
</protein>
<dbReference type="Proteomes" id="UP000198649">
    <property type="component" value="Unassembled WGS sequence"/>
</dbReference>
<organism evidence="1 2">
    <name type="scientific">Nocardioides psychrotolerans</name>
    <dbReference type="NCBI Taxonomy" id="1005945"/>
    <lineage>
        <taxon>Bacteria</taxon>
        <taxon>Bacillati</taxon>
        <taxon>Actinomycetota</taxon>
        <taxon>Actinomycetes</taxon>
        <taxon>Propionibacteriales</taxon>
        <taxon>Nocardioidaceae</taxon>
        <taxon>Nocardioides</taxon>
    </lineage>
</organism>
<keyword evidence="2" id="KW-1185">Reference proteome</keyword>
<accession>A0A1I3LNC6</accession>
<dbReference type="OrthoDB" id="5196742at2"/>
<evidence type="ECO:0000313" key="2">
    <source>
        <dbReference type="Proteomes" id="UP000198649"/>
    </source>
</evidence>
<proteinExistence type="predicted"/>
<dbReference type="RefSeq" id="WP_091115362.1">
    <property type="nucleotide sequence ID" value="NZ_BKAF01000017.1"/>
</dbReference>